<dbReference type="AlphaFoldDB" id="A0A2N3G540"/>
<evidence type="ECO:0000313" key="2">
    <source>
        <dbReference type="Proteomes" id="UP000233654"/>
    </source>
</evidence>
<protein>
    <recommendedName>
        <fullName evidence="3">DUF2384 domain-containing protein</fullName>
    </recommendedName>
</protein>
<name>A0A2N3G540_9ACTN</name>
<reference evidence="1 2" key="1">
    <citation type="journal article" date="2017" name="ISME J.">
        <title>Potential for microbial H2 and metal transformations associated with novel bacteria and archaea in deep terrestrial subsurface sediments.</title>
        <authorList>
            <person name="Hernsdorf A.W."/>
            <person name="Amano Y."/>
            <person name="Miyakawa K."/>
            <person name="Ise K."/>
            <person name="Suzuki Y."/>
            <person name="Anantharaman K."/>
            <person name="Probst A."/>
            <person name="Burstein D."/>
            <person name="Thomas B.C."/>
            <person name="Banfield J.F."/>
        </authorList>
    </citation>
    <scope>NUCLEOTIDE SEQUENCE [LARGE SCALE GENOMIC DNA]</scope>
    <source>
        <strain evidence="1">HGW-Actinobacteria-3</strain>
    </source>
</reference>
<organism evidence="1 2">
    <name type="scientific">Candidatus Anoxymicrobium japonicum</name>
    <dbReference type="NCBI Taxonomy" id="2013648"/>
    <lineage>
        <taxon>Bacteria</taxon>
        <taxon>Bacillati</taxon>
        <taxon>Actinomycetota</taxon>
        <taxon>Candidatus Geothermincolia</taxon>
        <taxon>Candidatus Geothermincolales</taxon>
        <taxon>Candidatus Anoxymicrobiaceae</taxon>
        <taxon>Candidatus Anoxymicrobium</taxon>
    </lineage>
</organism>
<evidence type="ECO:0000313" key="1">
    <source>
        <dbReference type="EMBL" id="PKQ27694.1"/>
    </source>
</evidence>
<accession>A0A2N3G540</accession>
<comment type="caution">
    <text evidence="1">The sequence shown here is derived from an EMBL/GenBank/DDBJ whole genome shotgun (WGS) entry which is preliminary data.</text>
</comment>
<evidence type="ECO:0008006" key="3">
    <source>
        <dbReference type="Google" id="ProtNLM"/>
    </source>
</evidence>
<dbReference type="EMBL" id="PHEX01000063">
    <property type="protein sequence ID" value="PKQ27694.1"/>
    <property type="molecule type" value="Genomic_DNA"/>
</dbReference>
<proteinExistence type="predicted"/>
<sequence>MRPLGWDKALLCDLNRAAELGIPWEDNETVRKLKEIVPPKHLDIAMMAWVLFHNEAPAWFYYPLKHLDLKRKFWFPKKRRPIDMLATDEDADWLRFAMVEIASFSM</sequence>
<dbReference type="Proteomes" id="UP000233654">
    <property type="component" value="Unassembled WGS sequence"/>
</dbReference>
<gene>
    <name evidence="1" type="ORF">CVT63_06630</name>
</gene>